<evidence type="ECO:0000256" key="3">
    <source>
        <dbReference type="ARBA" id="ARBA00022795"/>
    </source>
</evidence>
<dbReference type="GO" id="GO:0044781">
    <property type="term" value="P:bacterial-type flagellum organization"/>
    <property type="evidence" value="ECO:0007669"/>
    <property type="project" value="UniProtKB-UniRule"/>
</dbReference>
<evidence type="ECO:0000256" key="2">
    <source>
        <dbReference type="ARBA" id="ARBA00016013"/>
    </source>
</evidence>
<keyword evidence="7" id="KW-0282">Flagellum</keyword>
<dbReference type="RefSeq" id="WP_077396130.1">
    <property type="nucleotide sequence ID" value="NZ_JATM01000002.1"/>
</dbReference>
<comment type="caution">
    <text evidence="7">The sequence shown here is derived from an EMBL/GenBank/DDBJ whole genome shotgun (WGS) entry which is preliminary data.</text>
</comment>
<evidence type="ECO:0000313" key="8">
    <source>
        <dbReference type="Proteomes" id="UP000200980"/>
    </source>
</evidence>
<name>A0A1S8GQC5_9PROT</name>
<evidence type="ECO:0000259" key="6">
    <source>
        <dbReference type="Pfam" id="PF13860"/>
    </source>
</evidence>
<feature type="domain" description="FlgD/Vpr Ig-like" evidence="6">
    <location>
        <begin position="136"/>
        <end position="197"/>
    </location>
</feature>
<dbReference type="Gene3D" id="2.30.30.910">
    <property type="match status" value="1"/>
</dbReference>
<organism evidence="7 8">
    <name type="scientific">Bombella intestini</name>
    <dbReference type="NCBI Taxonomy" id="1539051"/>
    <lineage>
        <taxon>Bacteria</taxon>
        <taxon>Pseudomonadati</taxon>
        <taxon>Pseudomonadota</taxon>
        <taxon>Alphaproteobacteria</taxon>
        <taxon>Acetobacterales</taxon>
        <taxon>Acetobacteraceae</taxon>
        <taxon>Bombella</taxon>
    </lineage>
</organism>
<dbReference type="InterPro" id="IPR025965">
    <property type="entry name" value="FlgD/Vpr_Ig-like"/>
</dbReference>
<dbReference type="Pfam" id="PF03963">
    <property type="entry name" value="FlgD"/>
    <property type="match status" value="1"/>
</dbReference>
<evidence type="ECO:0000313" key="7">
    <source>
        <dbReference type="EMBL" id="OOL18911.1"/>
    </source>
</evidence>
<reference evidence="7 8" key="1">
    <citation type="journal article" date="2016" name="PLoS ONE">
        <title>Whole-Genome Sequence Analysis of Bombella intestini LMG 28161T, a Novel Acetic Acid Bacterium Isolated from the Crop of a Red-Tailed Bumble Bee, Bombus lapidarius.</title>
        <authorList>
            <person name="Li L."/>
            <person name="Illeghems K."/>
            <person name="Van Kerrebroeck S."/>
            <person name="Borremans W."/>
            <person name="Cleenwerck I."/>
            <person name="Smagghe G."/>
            <person name="De Vuyst L."/>
            <person name="Vandamme P."/>
        </authorList>
    </citation>
    <scope>NUCLEOTIDE SEQUENCE [LARGE SCALE GENOMIC DNA]</scope>
    <source>
        <strain evidence="7 8">R-52487</strain>
    </source>
</reference>
<proteinExistence type="inferred from homology"/>
<sequence length="241" mass="24603">MVNSLSSSNLLALQQATDSAARSGASALSSAGQSSSAAGSTEGAFASMAKNENNFLTLLTAQLKHQDPSSPMNTENMAAQLAQFSSVEQQVQTNSNLNTLISLNETAQLTQDKGLVGRQVSVSGSTLPLQSGSAGLSFQTGAGQMVGISVANSAGQVVYHDVVRANNGQTSWSWDGKDDNGTSLSDGAYSVAVKSVDGRGNTADVPFTVRGTVTGMKKGSAGMNVMMGDAEIPLSNVQSTS</sequence>
<dbReference type="Pfam" id="PF13860">
    <property type="entry name" value="FlgD_ig"/>
    <property type="match status" value="1"/>
</dbReference>
<keyword evidence="7" id="KW-0966">Cell projection</keyword>
<dbReference type="InterPro" id="IPR005648">
    <property type="entry name" value="FlgD"/>
</dbReference>
<keyword evidence="8" id="KW-1185">Reference proteome</keyword>
<dbReference type="Proteomes" id="UP000200980">
    <property type="component" value="Unassembled WGS sequence"/>
</dbReference>
<dbReference type="STRING" id="1539051.AL01_04030"/>
<dbReference type="Gene3D" id="2.60.40.4070">
    <property type="match status" value="1"/>
</dbReference>
<comment type="function">
    <text evidence="4 5">Required for flagellar hook formation. May act as a scaffolding protein.</text>
</comment>
<dbReference type="OrthoDB" id="9785233at2"/>
<protein>
    <recommendedName>
        <fullName evidence="2 5">Basal-body rod modification protein FlgD</fullName>
    </recommendedName>
</protein>
<evidence type="ECO:0000256" key="1">
    <source>
        <dbReference type="ARBA" id="ARBA00010577"/>
    </source>
</evidence>
<dbReference type="AlphaFoldDB" id="A0A1S8GQC5"/>
<comment type="similarity">
    <text evidence="1 5">Belongs to the FlgD family.</text>
</comment>
<accession>A0A1S8GQC5</accession>
<evidence type="ECO:0000256" key="4">
    <source>
        <dbReference type="ARBA" id="ARBA00024746"/>
    </source>
</evidence>
<evidence type="ECO:0000256" key="5">
    <source>
        <dbReference type="RuleBase" id="RU362076"/>
    </source>
</evidence>
<gene>
    <name evidence="7" type="ORF">AL01_04030</name>
</gene>
<dbReference type="EMBL" id="JATM01000002">
    <property type="protein sequence ID" value="OOL18911.1"/>
    <property type="molecule type" value="Genomic_DNA"/>
</dbReference>
<keyword evidence="3 5" id="KW-1005">Bacterial flagellum biogenesis</keyword>
<keyword evidence="7" id="KW-0969">Cilium</keyword>